<evidence type="ECO:0000313" key="1">
    <source>
        <dbReference type="EMBL" id="SUZ88013.1"/>
    </source>
</evidence>
<sequence>MNLKKLKNETELLKEAIRVGTRYFEGRGAGKFEATDHIDLKVRAIYLLLVKDKVIQPLATQHQDVKNMRHKLAIWISKNLPKDHRLVQ</sequence>
<dbReference type="Gene3D" id="1.20.120.1930">
    <property type="entry name" value="Uncharacterised protein PF16691, DUF5062"/>
    <property type="match status" value="1"/>
</dbReference>
<name>A0A381RFL7_9ZZZZ</name>
<dbReference type="Pfam" id="PF16691">
    <property type="entry name" value="DUF5062"/>
    <property type="match status" value="1"/>
</dbReference>
<dbReference type="InterPro" id="IPR038316">
    <property type="entry name" value="DUF5062_sf"/>
</dbReference>
<reference evidence="1" key="1">
    <citation type="submission" date="2018-05" db="EMBL/GenBank/DDBJ databases">
        <authorList>
            <person name="Lanie J.A."/>
            <person name="Ng W.-L."/>
            <person name="Kazmierczak K.M."/>
            <person name="Andrzejewski T.M."/>
            <person name="Davidsen T.M."/>
            <person name="Wayne K.J."/>
            <person name="Tettelin H."/>
            <person name="Glass J.I."/>
            <person name="Rusch D."/>
            <person name="Podicherti R."/>
            <person name="Tsui H.-C.T."/>
            <person name="Winkler M.E."/>
        </authorList>
    </citation>
    <scope>NUCLEOTIDE SEQUENCE</scope>
</reference>
<dbReference type="AlphaFoldDB" id="A0A381RFL7"/>
<dbReference type="InterPro" id="IPR032036">
    <property type="entry name" value="DUF5062"/>
</dbReference>
<protein>
    <recommendedName>
        <fullName evidence="2">DUF5062 domain-containing protein</fullName>
    </recommendedName>
</protein>
<organism evidence="1">
    <name type="scientific">marine metagenome</name>
    <dbReference type="NCBI Taxonomy" id="408172"/>
    <lineage>
        <taxon>unclassified sequences</taxon>
        <taxon>metagenomes</taxon>
        <taxon>ecological metagenomes</taxon>
    </lineage>
</organism>
<evidence type="ECO:0008006" key="2">
    <source>
        <dbReference type="Google" id="ProtNLM"/>
    </source>
</evidence>
<gene>
    <name evidence="1" type="ORF">METZ01_LOCUS40867</name>
</gene>
<proteinExistence type="predicted"/>
<accession>A0A381RFL7</accession>
<dbReference type="EMBL" id="UINC01001749">
    <property type="protein sequence ID" value="SUZ88013.1"/>
    <property type="molecule type" value="Genomic_DNA"/>
</dbReference>